<gene>
    <name evidence="1" type="ORF">CLV51_102194</name>
</gene>
<dbReference type="OrthoDB" id="655095at2"/>
<evidence type="ECO:0000313" key="2">
    <source>
        <dbReference type="Proteomes" id="UP000240971"/>
    </source>
</evidence>
<protein>
    <recommendedName>
        <fullName evidence="3">GlcNAc-PI de-N-acetylase</fullName>
    </recommendedName>
</protein>
<dbReference type="EMBL" id="PYAW01000002">
    <property type="protein sequence ID" value="PSL47348.1"/>
    <property type="molecule type" value="Genomic_DNA"/>
</dbReference>
<evidence type="ECO:0008006" key="3">
    <source>
        <dbReference type="Google" id="ProtNLM"/>
    </source>
</evidence>
<dbReference type="Proteomes" id="UP000240971">
    <property type="component" value="Unassembled WGS sequence"/>
</dbReference>
<dbReference type="RefSeq" id="WP_106527809.1">
    <property type="nucleotide sequence ID" value="NZ_PYAW01000002.1"/>
</dbReference>
<accession>A0A2P8HMA1</accession>
<proteinExistence type="predicted"/>
<dbReference type="AlphaFoldDB" id="A0A2P8HMA1"/>
<name>A0A2P8HMA1_CHINA</name>
<sequence length="256" mass="29175">MEQNFNNVALIIAHPGHELRVFRFIELYKPRVYVLTDGAGSSGDSRLYNTIAILEKCGASISSIMGHYSDREIYRIMLEKDYLSLTTLVQKILLDFEEHNIQMVVGDAIEGYNPTHDLCRYLINLIVSLKEVNDGVGLSNFDFLLDGVMSEEEGDLVIQLDNADFERKQRAAEGYTELSKELESTIQKYGNSPFMVESLRKVQQPHTFSSWGEGVPFYEQYAREKVSKGVYDKAISFQEHLLPLIHHLSTNLSGRQ</sequence>
<comment type="caution">
    <text evidence="1">The sequence shown here is derived from an EMBL/GenBank/DDBJ whole genome shotgun (WGS) entry which is preliminary data.</text>
</comment>
<organism evidence="1 2">
    <name type="scientific">Chitinophaga niastensis</name>
    <dbReference type="NCBI Taxonomy" id="536980"/>
    <lineage>
        <taxon>Bacteria</taxon>
        <taxon>Pseudomonadati</taxon>
        <taxon>Bacteroidota</taxon>
        <taxon>Chitinophagia</taxon>
        <taxon>Chitinophagales</taxon>
        <taxon>Chitinophagaceae</taxon>
        <taxon>Chitinophaga</taxon>
    </lineage>
</organism>
<keyword evidence="2" id="KW-1185">Reference proteome</keyword>
<reference evidence="1 2" key="1">
    <citation type="submission" date="2018-03" db="EMBL/GenBank/DDBJ databases">
        <title>Genomic Encyclopedia of Archaeal and Bacterial Type Strains, Phase II (KMG-II): from individual species to whole genera.</title>
        <authorList>
            <person name="Goeker M."/>
        </authorList>
    </citation>
    <scope>NUCLEOTIDE SEQUENCE [LARGE SCALE GENOMIC DNA]</scope>
    <source>
        <strain evidence="1 2">DSM 24859</strain>
    </source>
</reference>
<evidence type="ECO:0000313" key="1">
    <source>
        <dbReference type="EMBL" id="PSL47348.1"/>
    </source>
</evidence>